<name>A0ABQ5W4A6_9HYPH</name>
<keyword evidence="3" id="KW-1185">Reference proteome</keyword>
<dbReference type="PANTHER" id="PTHR46211:SF14">
    <property type="entry name" value="GLYCEROPHOSPHODIESTER PHOSPHODIESTERASE"/>
    <property type="match status" value="1"/>
</dbReference>
<evidence type="ECO:0000313" key="3">
    <source>
        <dbReference type="Proteomes" id="UP001156691"/>
    </source>
</evidence>
<dbReference type="EMBL" id="BSNS01000009">
    <property type="protein sequence ID" value="GLQ54807.1"/>
    <property type="molecule type" value="Genomic_DNA"/>
</dbReference>
<sequence>MTFIVGHRGARSLWPENSLSGFRNLLTLPVEAVEFDVHLTDAGELLVIHDPALDRTTNRTGPVRALGLGERHDVTLRGSDGEGIPTLEEVLWLFKDSDLELQVELKADAARVPYAGLEAKAAAVLNALGLADRTFLTSFYPDVLATVRRVAPHMRTLLSFSRGSIERLGLAASIEVAMTVADVVDIEMSLLSVEWEAIAGRVPLDRLGVWTPNSEEDLAYWLAKGLRNVTTDRPDLALAARGKELAHAAD</sequence>
<gene>
    <name evidence="2" type="ORF">GCM10010862_20660</name>
</gene>
<proteinExistence type="predicted"/>
<dbReference type="Proteomes" id="UP001156691">
    <property type="component" value="Unassembled WGS sequence"/>
</dbReference>
<dbReference type="PANTHER" id="PTHR46211">
    <property type="entry name" value="GLYCEROPHOSPHORYL DIESTER PHOSPHODIESTERASE"/>
    <property type="match status" value="1"/>
</dbReference>
<dbReference type="InterPro" id="IPR017946">
    <property type="entry name" value="PLC-like_Pdiesterase_TIM-brl"/>
</dbReference>
<reference evidence="3" key="1">
    <citation type="journal article" date="2019" name="Int. J. Syst. Evol. Microbiol.">
        <title>The Global Catalogue of Microorganisms (GCM) 10K type strain sequencing project: providing services to taxonomists for standard genome sequencing and annotation.</title>
        <authorList>
            <consortium name="The Broad Institute Genomics Platform"/>
            <consortium name="The Broad Institute Genome Sequencing Center for Infectious Disease"/>
            <person name="Wu L."/>
            <person name="Ma J."/>
        </authorList>
    </citation>
    <scope>NUCLEOTIDE SEQUENCE [LARGE SCALE GENOMIC DNA]</scope>
    <source>
        <strain evidence="3">NBRC 112416</strain>
    </source>
</reference>
<dbReference type="Pfam" id="PF03009">
    <property type="entry name" value="GDPD"/>
    <property type="match status" value="1"/>
</dbReference>
<accession>A0ABQ5W4A6</accession>
<dbReference type="CDD" id="cd08565">
    <property type="entry name" value="GDPD_pAtGDE_like"/>
    <property type="match status" value="1"/>
</dbReference>
<comment type="caution">
    <text evidence="2">The sequence shown here is derived from an EMBL/GenBank/DDBJ whole genome shotgun (WGS) entry which is preliminary data.</text>
</comment>
<dbReference type="RefSeq" id="WP_284340251.1">
    <property type="nucleotide sequence ID" value="NZ_BSNS01000009.1"/>
</dbReference>
<evidence type="ECO:0000313" key="2">
    <source>
        <dbReference type="EMBL" id="GLQ54807.1"/>
    </source>
</evidence>
<dbReference type="InterPro" id="IPR030395">
    <property type="entry name" value="GP_PDE_dom"/>
</dbReference>
<dbReference type="PROSITE" id="PS51704">
    <property type="entry name" value="GP_PDE"/>
    <property type="match status" value="1"/>
</dbReference>
<evidence type="ECO:0000259" key="1">
    <source>
        <dbReference type="PROSITE" id="PS51704"/>
    </source>
</evidence>
<dbReference type="SUPFAM" id="SSF51695">
    <property type="entry name" value="PLC-like phosphodiesterases"/>
    <property type="match status" value="1"/>
</dbReference>
<organism evidence="2 3">
    <name type="scientific">Devosia nitrariae</name>
    <dbReference type="NCBI Taxonomy" id="2071872"/>
    <lineage>
        <taxon>Bacteria</taxon>
        <taxon>Pseudomonadati</taxon>
        <taxon>Pseudomonadota</taxon>
        <taxon>Alphaproteobacteria</taxon>
        <taxon>Hyphomicrobiales</taxon>
        <taxon>Devosiaceae</taxon>
        <taxon>Devosia</taxon>
    </lineage>
</organism>
<protein>
    <submittedName>
        <fullName evidence="2">Glycerophosphoryl diester phosphodiesterase</fullName>
    </submittedName>
</protein>
<feature type="domain" description="GP-PDE" evidence="1">
    <location>
        <begin position="2"/>
        <end position="241"/>
    </location>
</feature>
<dbReference type="Gene3D" id="3.20.20.190">
    <property type="entry name" value="Phosphatidylinositol (PI) phosphodiesterase"/>
    <property type="match status" value="1"/>
</dbReference>